<evidence type="ECO:0000256" key="1">
    <source>
        <dbReference type="ARBA" id="ARBA00000493"/>
    </source>
</evidence>
<dbReference type="AlphaFoldDB" id="A0A6J2W9I8"/>
<dbReference type="PANTHER" id="PTHR22748:SF27">
    <property type="entry name" value="DNA-(APURINIC OR APYRIMIDINIC SITE) ENDONUCLEASE 2"/>
    <property type="match status" value="1"/>
</dbReference>
<name>A0A6J2W9I8_CHACN</name>
<evidence type="ECO:0000256" key="14">
    <source>
        <dbReference type="ARBA" id="ARBA00023128"/>
    </source>
</evidence>
<dbReference type="InterPro" id="IPR004808">
    <property type="entry name" value="AP_endonuc_1"/>
</dbReference>
<evidence type="ECO:0000259" key="23">
    <source>
        <dbReference type="PROSITE" id="PS51999"/>
    </source>
</evidence>
<feature type="active site" description="Proton donor/acceptor" evidence="17">
    <location>
        <position position="182"/>
    </location>
</feature>
<dbReference type="GO" id="GO:0003677">
    <property type="term" value="F:DNA binding"/>
    <property type="evidence" value="ECO:0007669"/>
    <property type="project" value="UniProtKB-KW"/>
</dbReference>
<dbReference type="PROSITE" id="PS00726">
    <property type="entry name" value="AP_NUCLEASE_F1_1"/>
    <property type="match status" value="1"/>
</dbReference>
<evidence type="ECO:0000256" key="6">
    <source>
        <dbReference type="ARBA" id="ARBA00022723"/>
    </source>
</evidence>
<proteinExistence type="inferred from homology"/>
<feature type="binding site" evidence="18">
    <location>
        <position position="307"/>
    </location>
    <ligand>
        <name>Mg(2+)</name>
        <dbReference type="ChEBI" id="CHEBI:18420"/>
        <label>1</label>
    </ligand>
</feature>
<comment type="similarity">
    <text evidence="3 21">Belongs to the DNA repair enzymes AP/ExoA family.</text>
</comment>
<feature type="binding site" evidence="18">
    <location>
        <position position="182"/>
    </location>
    <ligand>
        <name>Mg(2+)</name>
        <dbReference type="ChEBI" id="CHEBI:18420"/>
        <label>1</label>
    </ligand>
</feature>
<keyword evidence="15 21" id="KW-0234">DNA repair</keyword>
<dbReference type="InterPro" id="IPR010666">
    <property type="entry name" value="Znf_GRF"/>
</dbReference>
<feature type="domain" description="GRF-type" evidence="23">
    <location>
        <begin position="530"/>
        <end position="579"/>
    </location>
</feature>
<evidence type="ECO:0000256" key="3">
    <source>
        <dbReference type="ARBA" id="ARBA00007092"/>
    </source>
</evidence>
<dbReference type="SUPFAM" id="SSF56219">
    <property type="entry name" value="DNase I-like"/>
    <property type="match status" value="1"/>
</dbReference>
<dbReference type="InParanoid" id="A0A6J2W9I8"/>
<evidence type="ECO:0000313" key="25">
    <source>
        <dbReference type="RefSeq" id="XP_030640928.1"/>
    </source>
</evidence>
<dbReference type="PROSITE" id="PS51435">
    <property type="entry name" value="AP_NUCLEASE_F1_4"/>
    <property type="match status" value="1"/>
</dbReference>
<dbReference type="Pfam" id="PF06839">
    <property type="entry name" value="Zn_ribbon_GRF"/>
    <property type="match status" value="1"/>
</dbReference>
<dbReference type="GO" id="GO:0008270">
    <property type="term" value="F:zinc ion binding"/>
    <property type="evidence" value="ECO:0007669"/>
    <property type="project" value="UniProtKB-KW"/>
</dbReference>
<evidence type="ECO:0000256" key="13">
    <source>
        <dbReference type="ARBA" id="ARBA00023125"/>
    </source>
</evidence>
<keyword evidence="16 21" id="KW-0539">Nucleus</keyword>
<evidence type="ECO:0000256" key="12">
    <source>
        <dbReference type="ARBA" id="ARBA00022842"/>
    </source>
</evidence>
<sequence>MKIVTWNINGIRTFKNGIKKALDSFDADIICVQETKVTRDLLDERTAIVDGYNSYFSFSRGRSGYSGVATYCKDSATPFAAEEGLTGLLTNHGEAVSCYGDLKEFSSEELQLLDNEGRAVITQHRVTGTDGPETLAILNVYCPRADPEKPERKTFKLQFYKLLQNRAEAILGAGSHVIVLGDINTSHRPIDHCDPDDIDNFEDNPARTWLNSFLCGSTDVEDKDCDKDNEDENLEILQKSLRGGQFIDTFRHFHPTRTNAFTCWSTLTGARQTNYGTRIDYIFANSSLVLQYFLAVDIMPEVEGSDHCPVWAQLRCALLPSPRCPRLCTRHMPEFVGRQQKLSRFLVKVGEQQTESNTVKDALPGSQESGEIRENLNPLGSVVGAGKKRAPEGASESSAPKGKRSKQVKTAVTKPQGSLLAFFKPKPNPVAPSRPDQSIVEQESKAEDAQVDRDGDAGGRDFSAPDRETVSVHAMREDWVVSNDTQSHTEGYSNGQNSATPIEEVGDTKKGMRPDFWKTVLHGPPPPPLCKTHQEPCVLRTVKKPGPNLGRQFFVCARPQGHASNPQARCNFFAWVDKGK</sequence>
<organism evidence="24 25">
    <name type="scientific">Chanos chanos</name>
    <name type="common">Milkfish</name>
    <name type="synonym">Mugil chanos</name>
    <dbReference type="NCBI Taxonomy" id="29144"/>
    <lineage>
        <taxon>Eukaryota</taxon>
        <taxon>Metazoa</taxon>
        <taxon>Chordata</taxon>
        <taxon>Craniata</taxon>
        <taxon>Vertebrata</taxon>
        <taxon>Euteleostomi</taxon>
        <taxon>Actinopterygii</taxon>
        <taxon>Neopterygii</taxon>
        <taxon>Teleostei</taxon>
        <taxon>Ostariophysi</taxon>
        <taxon>Gonorynchiformes</taxon>
        <taxon>Chanidae</taxon>
        <taxon>Chanos</taxon>
    </lineage>
</organism>
<keyword evidence="12 18" id="KW-0460">Magnesium</keyword>
<feature type="binding site" evidence="18">
    <location>
        <position position="184"/>
    </location>
    <ligand>
        <name>Mg(2+)</name>
        <dbReference type="ChEBI" id="CHEBI:18420"/>
        <label>1</label>
    </ligand>
</feature>
<feature type="compositionally biased region" description="Basic and acidic residues" evidence="22">
    <location>
        <begin position="442"/>
        <end position="465"/>
    </location>
</feature>
<evidence type="ECO:0000256" key="16">
    <source>
        <dbReference type="ARBA" id="ARBA00023242"/>
    </source>
</evidence>
<comment type="subcellular location">
    <subcellularLocation>
        <location evidence="21">Nucleus</location>
    </subcellularLocation>
    <subcellularLocation>
        <location evidence="21">Cytoplasm</location>
    </subcellularLocation>
    <subcellularLocation>
        <location evidence="21">Mitochondrion</location>
    </subcellularLocation>
</comment>
<comment type="function">
    <text evidence="21">Initiates repair of AP sites in DNA by catalyzing hydrolytic incision of the phosphodiester backbone immediately adjacent to the damage, generating a single-strand break with 5'-deoxyribose phosphate and 3'-hydroxyl ends.</text>
</comment>
<keyword evidence="4 21" id="KW-0963">Cytoplasm</keyword>
<keyword evidence="5 21" id="KW-0540">Nuclease</keyword>
<dbReference type="EC" id="3.1.-.-" evidence="21"/>
<feature type="site" description="Important for catalytic activity" evidence="19">
    <location>
        <position position="280"/>
    </location>
</feature>
<evidence type="ECO:0000256" key="15">
    <source>
        <dbReference type="ARBA" id="ARBA00023204"/>
    </source>
</evidence>
<comment type="cofactor">
    <cofactor evidence="18 21">
        <name>Mg(2+)</name>
        <dbReference type="ChEBI" id="CHEBI:18420"/>
    </cofactor>
    <cofactor evidence="18 21">
        <name>Mn(2+)</name>
        <dbReference type="ChEBI" id="CHEBI:29035"/>
    </cofactor>
    <text evidence="18 21">Probably binds two magnesium or manganese ions per subunit.</text>
</comment>
<dbReference type="FunFam" id="3.60.10.10:FF:000030">
    <property type="entry name" value="DNA-(apurinic or apyrimidinic site) lyase"/>
    <property type="match status" value="1"/>
</dbReference>
<dbReference type="GO" id="GO:0008311">
    <property type="term" value="F:double-stranded DNA 3'-5' DNA exonuclease activity"/>
    <property type="evidence" value="ECO:0007669"/>
    <property type="project" value="UniProtKB-EC"/>
</dbReference>
<dbReference type="CDD" id="cd09088">
    <property type="entry name" value="Ape2-like_AP-endo"/>
    <property type="match status" value="1"/>
</dbReference>
<dbReference type="GO" id="GO:0005739">
    <property type="term" value="C:mitochondrion"/>
    <property type="evidence" value="ECO:0007669"/>
    <property type="project" value="UniProtKB-SubCell"/>
</dbReference>
<keyword evidence="7 21" id="KW-0255">Endonuclease</keyword>
<feature type="active site" description="Proton acceptor" evidence="17">
    <location>
        <position position="307"/>
    </location>
</feature>
<feature type="binding site" evidence="18">
    <location>
        <position position="7"/>
    </location>
    <ligand>
        <name>Mg(2+)</name>
        <dbReference type="ChEBI" id="CHEBI:18420"/>
        <label>1</label>
    </ligand>
</feature>
<dbReference type="InterPro" id="IPR020847">
    <property type="entry name" value="AP_endonuclease_F1_BS"/>
</dbReference>
<dbReference type="GeneID" id="115821281"/>
<dbReference type="PROSITE" id="PS51999">
    <property type="entry name" value="ZF_GRF"/>
    <property type="match status" value="1"/>
</dbReference>
<dbReference type="InterPro" id="IPR036691">
    <property type="entry name" value="Endo/exonu/phosph_ase_sf"/>
</dbReference>
<evidence type="ECO:0000256" key="17">
    <source>
        <dbReference type="PIRSR" id="PIRSR604808-1"/>
    </source>
</evidence>
<evidence type="ECO:0000256" key="18">
    <source>
        <dbReference type="PIRSR" id="PIRSR604808-2"/>
    </source>
</evidence>
<dbReference type="Pfam" id="PF03372">
    <property type="entry name" value="Exo_endo_phos"/>
    <property type="match status" value="1"/>
</dbReference>
<comment type="catalytic activity">
    <reaction evidence="1">
        <text>Exonucleolytic cleavage in the 3'- to 5'-direction to yield nucleoside 5'-phosphates.</text>
        <dbReference type="EC" id="3.1.11.2"/>
    </reaction>
</comment>
<evidence type="ECO:0000256" key="5">
    <source>
        <dbReference type="ARBA" id="ARBA00022722"/>
    </source>
</evidence>
<evidence type="ECO:0000256" key="21">
    <source>
        <dbReference type="RuleBase" id="RU362131"/>
    </source>
</evidence>
<dbReference type="Gene3D" id="3.60.10.10">
    <property type="entry name" value="Endonuclease/exonuclease/phosphatase"/>
    <property type="match status" value="1"/>
</dbReference>
<reference evidence="25" key="1">
    <citation type="submission" date="2025-08" db="UniProtKB">
        <authorList>
            <consortium name="RefSeq"/>
        </authorList>
    </citation>
    <scope>IDENTIFICATION</scope>
</reference>
<keyword evidence="9 20" id="KW-0863">Zinc-finger</keyword>
<evidence type="ECO:0000256" key="2">
    <source>
        <dbReference type="ARBA" id="ARBA00001936"/>
    </source>
</evidence>
<keyword evidence="24" id="KW-1185">Reference proteome</keyword>
<evidence type="ECO:0000313" key="24">
    <source>
        <dbReference type="Proteomes" id="UP000504632"/>
    </source>
</evidence>
<keyword evidence="14 21" id="KW-0496">Mitochondrion</keyword>
<dbReference type="InterPro" id="IPR005135">
    <property type="entry name" value="Endo/exonuclease/phosphatase"/>
</dbReference>
<dbReference type="GO" id="GO:0005634">
    <property type="term" value="C:nucleus"/>
    <property type="evidence" value="ECO:0007669"/>
    <property type="project" value="UniProtKB-SubCell"/>
</dbReference>
<dbReference type="GO" id="GO:0008081">
    <property type="term" value="F:phosphoric diester hydrolase activity"/>
    <property type="evidence" value="ECO:0007669"/>
    <property type="project" value="TreeGrafter"/>
</dbReference>
<keyword evidence="10 21" id="KW-0378">Hydrolase</keyword>
<feature type="binding site" evidence="18">
    <location>
        <position position="306"/>
    </location>
    <ligand>
        <name>Mg(2+)</name>
        <dbReference type="ChEBI" id="CHEBI:18420"/>
        <label>1</label>
    </ligand>
</feature>
<feature type="site" description="Transition state stabilizer" evidence="19">
    <location>
        <position position="184"/>
    </location>
</feature>
<protein>
    <recommendedName>
        <fullName evidence="21">DNA-(apurinic or apyrimidinic site) endonuclease</fullName>
        <ecNumber evidence="21">3.1.-.-</ecNumber>
    </recommendedName>
</protein>
<keyword evidence="11" id="KW-0862">Zinc</keyword>
<evidence type="ECO:0000256" key="22">
    <source>
        <dbReference type="SAM" id="MobiDB-lite"/>
    </source>
</evidence>
<evidence type="ECO:0000256" key="7">
    <source>
        <dbReference type="ARBA" id="ARBA00022759"/>
    </source>
</evidence>
<keyword evidence="18" id="KW-0464">Manganese</keyword>
<evidence type="ECO:0000256" key="20">
    <source>
        <dbReference type="PROSITE-ProRule" id="PRU01343"/>
    </source>
</evidence>
<dbReference type="GO" id="GO:0016829">
    <property type="term" value="F:lyase activity"/>
    <property type="evidence" value="ECO:0007669"/>
    <property type="project" value="UniProtKB-KW"/>
</dbReference>
<dbReference type="PANTHER" id="PTHR22748">
    <property type="entry name" value="AP ENDONUCLEASE"/>
    <property type="match status" value="1"/>
</dbReference>
<dbReference type="NCBIfam" id="TIGR00633">
    <property type="entry name" value="xth"/>
    <property type="match status" value="1"/>
</dbReference>
<evidence type="ECO:0000256" key="4">
    <source>
        <dbReference type="ARBA" id="ARBA00022490"/>
    </source>
</evidence>
<dbReference type="GO" id="GO:0003906">
    <property type="term" value="F:DNA-(apurinic or apyrimidinic site) endonuclease activity"/>
    <property type="evidence" value="ECO:0007669"/>
    <property type="project" value="TreeGrafter"/>
</dbReference>
<feature type="binding site" evidence="18">
    <location>
        <position position="34"/>
    </location>
    <ligand>
        <name>Mg(2+)</name>
        <dbReference type="ChEBI" id="CHEBI:18420"/>
        <label>1</label>
    </ligand>
</feature>
<feature type="site" description="Interaction with DNA substrate" evidence="19">
    <location>
        <position position="307"/>
    </location>
</feature>
<dbReference type="RefSeq" id="XP_030640928.1">
    <property type="nucleotide sequence ID" value="XM_030785068.1"/>
</dbReference>
<evidence type="ECO:0000256" key="9">
    <source>
        <dbReference type="ARBA" id="ARBA00022771"/>
    </source>
</evidence>
<gene>
    <name evidence="25" type="primary">apex2</name>
</gene>
<evidence type="ECO:0000256" key="8">
    <source>
        <dbReference type="ARBA" id="ARBA00022763"/>
    </source>
</evidence>
<dbReference type="GO" id="GO:0006284">
    <property type="term" value="P:base-excision repair"/>
    <property type="evidence" value="ECO:0007669"/>
    <property type="project" value="TreeGrafter"/>
</dbReference>
<evidence type="ECO:0000256" key="10">
    <source>
        <dbReference type="ARBA" id="ARBA00022801"/>
    </source>
</evidence>
<keyword evidence="6 18" id="KW-0479">Metal-binding</keyword>
<keyword evidence="13 21" id="KW-0238">DNA-binding</keyword>
<evidence type="ECO:0000256" key="11">
    <source>
        <dbReference type="ARBA" id="ARBA00022833"/>
    </source>
</evidence>
<dbReference type="CTD" id="27301"/>
<feature type="active site" evidence="17">
    <location>
        <position position="141"/>
    </location>
</feature>
<keyword evidence="8 21" id="KW-0227">DNA damage</keyword>
<dbReference type="Proteomes" id="UP000504632">
    <property type="component" value="Chromosome 9"/>
</dbReference>
<comment type="cofactor">
    <cofactor evidence="2">
        <name>Mn(2+)</name>
        <dbReference type="ChEBI" id="CHEBI:29035"/>
    </cofactor>
</comment>
<accession>A0A6J2W9I8</accession>
<feature type="region of interest" description="Disordered" evidence="22">
    <location>
        <begin position="356"/>
        <end position="465"/>
    </location>
</feature>
<evidence type="ECO:0000256" key="19">
    <source>
        <dbReference type="PIRSR" id="PIRSR604808-3"/>
    </source>
</evidence>
<dbReference type="OrthoDB" id="391817at2759"/>